<evidence type="ECO:0000313" key="2">
    <source>
        <dbReference type="EMBL" id="KAF7284831.1"/>
    </source>
</evidence>
<evidence type="ECO:0000313" key="3">
    <source>
        <dbReference type="Proteomes" id="UP000625711"/>
    </source>
</evidence>
<name>A0A834MII5_RHYFE</name>
<proteinExistence type="predicted"/>
<evidence type="ECO:0000256" key="1">
    <source>
        <dbReference type="SAM" id="MobiDB-lite"/>
    </source>
</evidence>
<protein>
    <submittedName>
        <fullName evidence="2">Uncharacterized protein</fullName>
    </submittedName>
</protein>
<gene>
    <name evidence="2" type="ORF">GWI33_021588</name>
</gene>
<sequence>MSGNATPTPRPDANDPTYRNPINSFMPPPYSEKKYLWRRIYLLGEVYTIQRVIEPLKDRKKQKSSLRIKDISLCVRISWEQPAARRSCVIDCAVANSMHGNLFYVL</sequence>
<dbReference type="EMBL" id="JAACXV010000069">
    <property type="protein sequence ID" value="KAF7284831.1"/>
    <property type="molecule type" value="Genomic_DNA"/>
</dbReference>
<dbReference type="Proteomes" id="UP000625711">
    <property type="component" value="Unassembled WGS sequence"/>
</dbReference>
<organism evidence="2 3">
    <name type="scientific">Rhynchophorus ferrugineus</name>
    <name type="common">Red palm weevil</name>
    <name type="synonym">Curculio ferrugineus</name>
    <dbReference type="NCBI Taxonomy" id="354439"/>
    <lineage>
        <taxon>Eukaryota</taxon>
        <taxon>Metazoa</taxon>
        <taxon>Ecdysozoa</taxon>
        <taxon>Arthropoda</taxon>
        <taxon>Hexapoda</taxon>
        <taxon>Insecta</taxon>
        <taxon>Pterygota</taxon>
        <taxon>Neoptera</taxon>
        <taxon>Endopterygota</taxon>
        <taxon>Coleoptera</taxon>
        <taxon>Polyphaga</taxon>
        <taxon>Cucujiformia</taxon>
        <taxon>Curculionidae</taxon>
        <taxon>Dryophthorinae</taxon>
        <taxon>Rhynchophorus</taxon>
    </lineage>
</organism>
<accession>A0A834MII5</accession>
<reference evidence="2" key="1">
    <citation type="submission" date="2020-08" db="EMBL/GenBank/DDBJ databases">
        <title>Genome sequencing and assembly of the red palm weevil Rhynchophorus ferrugineus.</title>
        <authorList>
            <person name="Dias G.B."/>
            <person name="Bergman C.M."/>
            <person name="Manee M."/>
        </authorList>
    </citation>
    <scope>NUCLEOTIDE SEQUENCE</scope>
    <source>
        <strain evidence="2">AA-2017</strain>
        <tissue evidence="2">Whole larva</tissue>
    </source>
</reference>
<feature type="region of interest" description="Disordered" evidence="1">
    <location>
        <begin position="1"/>
        <end position="25"/>
    </location>
</feature>
<comment type="caution">
    <text evidence="2">The sequence shown here is derived from an EMBL/GenBank/DDBJ whole genome shotgun (WGS) entry which is preliminary data.</text>
</comment>
<keyword evidence="3" id="KW-1185">Reference proteome</keyword>
<dbReference type="AlphaFoldDB" id="A0A834MII5"/>